<evidence type="ECO:0000256" key="2">
    <source>
        <dbReference type="ARBA" id="ARBA00023015"/>
    </source>
</evidence>
<dbReference type="Gene3D" id="1.10.10.60">
    <property type="entry name" value="Homeodomain-like"/>
    <property type="match status" value="1"/>
</dbReference>
<reference evidence="7 8" key="1">
    <citation type="submission" date="2016-10" db="EMBL/GenBank/DDBJ databases">
        <title>Complete Genome Sequence of Peptococcaceae strain DCMF.</title>
        <authorList>
            <person name="Edwards R.J."/>
            <person name="Holland S.I."/>
            <person name="Deshpande N.P."/>
            <person name="Wong Y.K."/>
            <person name="Ertan H."/>
            <person name="Manefield M."/>
            <person name="Russell T.L."/>
            <person name="Lee M.J."/>
        </authorList>
    </citation>
    <scope>NUCLEOTIDE SEQUENCE [LARGE SCALE GENOMIC DNA]</scope>
    <source>
        <strain evidence="7 8">DCMF</strain>
    </source>
</reference>
<dbReference type="SUPFAM" id="SSF100950">
    <property type="entry name" value="NagB/RpiA/CoA transferase-like"/>
    <property type="match status" value="1"/>
</dbReference>
<proteinExistence type="inferred from homology"/>
<evidence type="ECO:0000256" key="3">
    <source>
        <dbReference type="ARBA" id="ARBA00023125"/>
    </source>
</evidence>
<evidence type="ECO:0000256" key="1">
    <source>
        <dbReference type="ARBA" id="ARBA00010466"/>
    </source>
</evidence>
<evidence type="ECO:0000259" key="5">
    <source>
        <dbReference type="Pfam" id="PF04198"/>
    </source>
</evidence>
<dbReference type="OrthoDB" id="58802at2"/>
<dbReference type="InterPro" id="IPR013324">
    <property type="entry name" value="RNA_pol_sigma_r3/r4-like"/>
</dbReference>
<keyword evidence="2" id="KW-0805">Transcription regulation</keyword>
<dbReference type="GO" id="GO:0030246">
    <property type="term" value="F:carbohydrate binding"/>
    <property type="evidence" value="ECO:0007669"/>
    <property type="project" value="InterPro"/>
</dbReference>
<dbReference type="RefSeq" id="WP_148133459.1">
    <property type="nucleotide sequence ID" value="NZ_CP017634.1"/>
</dbReference>
<evidence type="ECO:0000313" key="8">
    <source>
        <dbReference type="Proteomes" id="UP000323521"/>
    </source>
</evidence>
<dbReference type="InterPro" id="IPR013249">
    <property type="entry name" value="RNA_pol_sigma70_r4_t2"/>
</dbReference>
<dbReference type="PANTHER" id="PTHR34294:SF1">
    <property type="entry name" value="TRANSCRIPTIONAL REGULATOR LSRR"/>
    <property type="match status" value="1"/>
</dbReference>
<dbReference type="GO" id="GO:0003677">
    <property type="term" value="F:DNA binding"/>
    <property type="evidence" value="ECO:0007669"/>
    <property type="project" value="UniProtKB-KW"/>
</dbReference>
<dbReference type="Proteomes" id="UP000323521">
    <property type="component" value="Chromosome"/>
</dbReference>
<keyword evidence="4" id="KW-0804">Transcription</keyword>
<name>A0A3G1KPC6_FORW1</name>
<dbReference type="Pfam" id="PF08281">
    <property type="entry name" value="Sigma70_r4_2"/>
    <property type="match status" value="1"/>
</dbReference>
<feature type="domain" description="Sugar-binding" evidence="5">
    <location>
        <begin position="61"/>
        <end position="322"/>
    </location>
</feature>
<protein>
    <recommendedName>
        <fullName evidence="9">Sugar-binding transcriptional regulator</fullName>
    </recommendedName>
</protein>
<dbReference type="Gene3D" id="3.40.50.1360">
    <property type="match status" value="1"/>
</dbReference>
<dbReference type="InterPro" id="IPR037171">
    <property type="entry name" value="NagB/RpiA_transferase-like"/>
</dbReference>
<evidence type="ECO:0000259" key="6">
    <source>
        <dbReference type="Pfam" id="PF08281"/>
    </source>
</evidence>
<dbReference type="AlphaFoldDB" id="A0A3G1KPC6"/>
<keyword evidence="8" id="KW-1185">Reference proteome</keyword>
<dbReference type="InterPro" id="IPR051054">
    <property type="entry name" value="SorC_transcr_regulators"/>
</dbReference>
<feature type="domain" description="RNA polymerase sigma factor 70 region 4 type 2" evidence="6">
    <location>
        <begin position="21"/>
        <end position="50"/>
    </location>
</feature>
<dbReference type="KEGG" id="fwa:DCMF_05285"/>
<dbReference type="PANTHER" id="PTHR34294">
    <property type="entry name" value="TRANSCRIPTIONAL REGULATOR-RELATED"/>
    <property type="match status" value="1"/>
</dbReference>
<dbReference type="Pfam" id="PF04198">
    <property type="entry name" value="Sugar-bind"/>
    <property type="match status" value="1"/>
</dbReference>
<dbReference type="GO" id="GO:0016987">
    <property type="term" value="F:sigma factor activity"/>
    <property type="evidence" value="ECO:0007669"/>
    <property type="project" value="InterPro"/>
</dbReference>
<dbReference type="EMBL" id="CP017634">
    <property type="protein sequence ID" value="ATW24280.1"/>
    <property type="molecule type" value="Genomic_DNA"/>
</dbReference>
<organism evidence="7 8">
    <name type="scientific">Formimonas warabiya</name>
    <dbReference type="NCBI Taxonomy" id="1761012"/>
    <lineage>
        <taxon>Bacteria</taxon>
        <taxon>Bacillati</taxon>
        <taxon>Bacillota</taxon>
        <taxon>Clostridia</taxon>
        <taxon>Eubacteriales</taxon>
        <taxon>Peptococcaceae</taxon>
        <taxon>Candidatus Formimonas</taxon>
    </lineage>
</organism>
<accession>A0A3G1KPC6</accession>
<sequence>MKGEVYNQSTWIALKAASYYFEQGKSLKEVALILNVSESTVSRLIQRAKKEKIVEFVIGNPYKQCLDLEDQLLEQYPLKEVIVTHSGSEDGNPADPEKDKMMVALEGARYLQRIITSRDILGIAWGGTMYYLIHYLNPCQRTDTIFVTLHGSLTCCDYELDVHNLVSRMSMAFGGNYYSLSSAGLHKDVESLSLIKNINDVKQIFSLFQRLTISISGLGSFYPRLDSPLSRLQYLQPRELTFLQSKGVYGDMMLRFFDGNGEECDGEIKERTLAIDINTYKKIPRKIVVVSGVQKAKTLQAALKGGLIDVLIIDRKLAQAVVMENSTT</sequence>
<dbReference type="SUPFAM" id="SSF88659">
    <property type="entry name" value="Sigma3 and sigma4 domains of RNA polymerase sigma factors"/>
    <property type="match status" value="1"/>
</dbReference>
<dbReference type="GO" id="GO:0006352">
    <property type="term" value="P:DNA-templated transcription initiation"/>
    <property type="evidence" value="ECO:0007669"/>
    <property type="project" value="InterPro"/>
</dbReference>
<gene>
    <name evidence="7" type="ORF">DCMF_05285</name>
</gene>
<dbReference type="InterPro" id="IPR007324">
    <property type="entry name" value="Sugar-bd_dom_put"/>
</dbReference>
<evidence type="ECO:0000313" key="7">
    <source>
        <dbReference type="EMBL" id="ATW24280.1"/>
    </source>
</evidence>
<evidence type="ECO:0008006" key="9">
    <source>
        <dbReference type="Google" id="ProtNLM"/>
    </source>
</evidence>
<evidence type="ECO:0000256" key="4">
    <source>
        <dbReference type="ARBA" id="ARBA00023163"/>
    </source>
</evidence>
<comment type="similarity">
    <text evidence="1">Belongs to the SorC transcriptional regulatory family.</text>
</comment>
<keyword evidence="3" id="KW-0238">DNA-binding</keyword>